<evidence type="ECO:0000313" key="1">
    <source>
        <dbReference type="EMBL" id="TQJ19728.1"/>
    </source>
</evidence>
<protein>
    <submittedName>
        <fullName evidence="1">Uncharacterized protein</fullName>
    </submittedName>
</protein>
<gene>
    <name evidence="1" type="ORF">FB475_3902</name>
</gene>
<name>A0A542EWJ2_9ACTN</name>
<proteinExistence type="predicted"/>
<keyword evidence="2" id="KW-1185">Reference proteome</keyword>
<organism evidence="1 2">
    <name type="scientific">Kribbella jejuensis</name>
    <dbReference type="NCBI Taxonomy" id="236068"/>
    <lineage>
        <taxon>Bacteria</taxon>
        <taxon>Bacillati</taxon>
        <taxon>Actinomycetota</taxon>
        <taxon>Actinomycetes</taxon>
        <taxon>Propionibacteriales</taxon>
        <taxon>Kribbellaceae</taxon>
        <taxon>Kribbella</taxon>
    </lineage>
</organism>
<dbReference type="Proteomes" id="UP000316298">
    <property type="component" value="Unassembled WGS sequence"/>
</dbReference>
<accession>A0A542EWJ2</accession>
<dbReference type="EMBL" id="VFMM01000001">
    <property type="protein sequence ID" value="TQJ19728.1"/>
    <property type="molecule type" value="Genomic_DNA"/>
</dbReference>
<sequence length="169" mass="18724">MTLYDRLGGTWGKHRLDMLDIPNEFPLMDMRVVMSLPDPSAESEGRSRIFTKTERATLYLTNLRLFLSAASDPWGAPDDVFAIAEMHEVACPVPTIAGGTPDADVFAFTVGDPAAPNGVFMRRGEATSRSTFEEFVAMLAELVTTHHGMARARHDMAAYQERLRQAGYK</sequence>
<evidence type="ECO:0000313" key="2">
    <source>
        <dbReference type="Proteomes" id="UP000316298"/>
    </source>
</evidence>
<dbReference type="AlphaFoldDB" id="A0A542EWJ2"/>
<dbReference type="RefSeq" id="WP_141857628.1">
    <property type="nucleotide sequence ID" value="NZ_VFMM01000001.1"/>
</dbReference>
<comment type="caution">
    <text evidence="1">The sequence shown here is derived from an EMBL/GenBank/DDBJ whole genome shotgun (WGS) entry which is preliminary data.</text>
</comment>
<reference evidence="1 2" key="1">
    <citation type="submission" date="2019-06" db="EMBL/GenBank/DDBJ databases">
        <title>Sequencing the genomes of 1000 actinobacteria strains.</title>
        <authorList>
            <person name="Klenk H.-P."/>
        </authorList>
    </citation>
    <scope>NUCLEOTIDE SEQUENCE [LARGE SCALE GENOMIC DNA]</scope>
    <source>
        <strain evidence="1 2">DSM 17305</strain>
    </source>
</reference>